<dbReference type="KEGG" id="hhy:Halhy_3071"/>
<gene>
    <name evidence="1" type="ordered locus">Halhy_3071</name>
</gene>
<proteinExistence type="predicted"/>
<dbReference type="InterPro" id="IPR037175">
    <property type="entry name" value="KFase_sf"/>
</dbReference>
<reference evidence="1 2" key="1">
    <citation type="journal article" date="2011" name="Stand. Genomic Sci.">
        <title>Complete genome sequence of Haliscomenobacter hydrossis type strain (O).</title>
        <authorList>
            <consortium name="US DOE Joint Genome Institute (JGI-PGF)"/>
            <person name="Daligault H."/>
            <person name="Lapidus A."/>
            <person name="Zeytun A."/>
            <person name="Nolan M."/>
            <person name="Lucas S."/>
            <person name="Del Rio T.G."/>
            <person name="Tice H."/>
            <person name="Cheng J.F."/>
            <person name="Tapia R."/>
            <person name="Han C."/>
            <person name="Goodwin L."/>
            <person name="Pitluck S."/>
            <person name="Liolios K."/>
            <person name="Pagani I."/>
            <person name="Ivanova N."/>
            <person name="Huntemann M."/>
            <person name="Mavromatis K."/>
            <person name="Mikhailova N."/>
            <person name="Pati A."/>
            <person name="Chen A."/>
            <person name="Palaniappan K."/>
            <person name="Land M."/>
            <person name="Hauser L."/>
            <person name="Brambilla E.M."/>
            <person name="Rohde M."/>
            <person name="Verbarg S."/>
            <person name="Goker M."/>
            <person name="Bristow J."/>
            <person name="Eisen J.A."/>
            <person name="Markowitz V."/>
            <person name="Hugenholtz P."/>
            <person name="Kyrpides N.C."/>
            <person name="Klenk H.P."/>
            <person name="Woyke T."/>
        </authorList>
    </citation>
    <scope>NUCLEOTIDE SEQUENCE [LARGE SCALE GENOMIC DNA]</scope>
    <source>
        <strain evidence="2">ATCC 27775 / DSM 1100 / LMG 10767 / O</strain>
    </source>
</reference>
<dbReference type="HOGENOM" id="CLU_1085135_0_0_10"/>
<dbReference type="Pfam" id="PF04199">
    <property type="entry name" value="Cyclase"/>
    <property type="match status" value="1"/>
</dbReference>
<keyword evidence="1" id="KW-0378">Hydrolase</keyword>
<evidence type="ECO:0000313" key="2">
    <source>
        <dbReference type="Proteomes" id="UP000008461"/>
    </source>
</evidence>
<dbReference type="SUPFAM" id="SSF102198">
    <property type="entry name" value="Putative cyclase"/>
    <property type="match status" value="1"/>
</dbReference>
<dbReference type="AlphaFoldDB" id="F4KPJ6"/>
<reference key="2">
    <citation type="submission" date="2011-04" db="EMBL/GenBank/DDBJ databases">
        <title>Complete sequence of chromosome of Haliscomenobacter hydrossis DSM 1100.</title>
        <authorList>
            <consortium name="US DOE Joint Genome Institute (JGI-PGF)"/>
            <person name="Lucas S."/>
            <person name="Han J."/>
            <person name="Lapidus A."/>
            <person name="Bruce D."/>
            <person name="Goodwin L."/>
            <person name="Pitluck S."/>
            <person name="Peters L."/>
            <person name="Kyrpides N."/>
            <person name="Mavromatis K."/>
            <person name="Ivanova N."/>
            <person name="Ovchinnikova G."/>
            <person name="Pagani I."/>
            <person name="Daligault H."/>
            <person name="Detter J.C."/>
            <person name="Han C."/>
            <person name="Land M."/>
            <person name="Hauser L."/>
            <person name="Markowitz V."/>
            <person name="Cheng J.-F."/>
            <person name="Hugenholtz P."/>
            <person name="Woyke T."/>
            <person name="Wu D."/>
            <person name="Verbarg S."/>
            <person name="Frueling A."/>
            <person name="Brambilla E."/>
            <person name="Klenk H.-P."/>
            <person name="Eisen J.A."/>
        </authorList>
    </citation>
    <scope>NUCLEOTIDE SEQUENCE</scope>
    <source>
        <strain>DSM 1100</strain>
    </source>
</reference>
<organism evidence="1 2">
    <name type="scientific">Haliscomenobacter hydrossis (strain ATCC 27775 / DSM 1100 / LMG 10767 / O)</name>
    <dbReference type="NCBI Taxonomy" id="760192"/>
    <lineage>
        <taxon>Bacteria</taxon>
        <taxon>Pseudomonadati</taxon>
        <taxon>Bacteroidota</taxon>
        <taxon>Saprospiria</taxon>
        <taxon>Saprospirales</taxon>
        <taxon>Haliscomenobacteraceae</taxon>
        <taxon>Haliscomenobacter</taxon>
    </lineage>
</organism>
<dbReference type="STRING" id="760192.Halhy_3071"/>
<name>F4KPJ6_HALH1</name>
<dbReference type="EMBL" id="CP002691">
    <property type="protein sequence ID" value="AEE50934.1"/>
    <property type="molecule type" value="Genomic_DNA"/>
</dbReference>
<sequence>MNGLSVLGLGWITMEATVQFLGQARQIDLGAPIDISMPLRAGTQNANCFYAPHPEFWPVEAPEFGFIGDTTKGGAVNFFNIKINPHGNGTHTECVGHIAREKYTINQCLRHFHFFAKLISIWPQRMENGDRVILRQQLEPCFVVHKLEALVLRTLPNDDWKLNTNYSGANPPYIHHEALDFLVECGVKHLLVDLPSVDREEDSGALLGHKAFWQYPENPRSNCTITELIYVPDQILDGDYLLNLQIASLELDVSPSKPVLYALK</sequence>
<evidence type="ECO:0000313" key="1">
    <source>
        <dbReference type="EMBL" id="AEE50934.1"/>
    </source>
</evidence>
<dbReference type="InterPro" id="IPR007325">
    <property type="entry name" value="KFase/CYL"/>
</dbReference>
<dbReference type="GO" id="GO:0004061">
    <property type="term" value="F:arylformamidase activity"/>
    <property type="evidence" value="ECO:0007669"/>
    <property type="project" value="InterPro"/>
</dbReference>
<keyword evidence="2" id="KW-1185">Reference proteome</keyword>
<dbReference type="Gene3D" id="3.50.30.50">
    <property type="entry name" value="Putative cyclase"/>
    <property type="match status" value="1"/>
</dbReference>
<dbReference type="Proteomes" id="UP000008461">
    <property type="component" value="Chromosome"/>
</dbReference>
<dbReference type="GO" id="GO:0019441">
    <property type="term" value="P:L-tryptophan catabolic process to kynurenine"/>
    <property type="evidence" value="ECO:0007669"/>
    <property type="project" value="InterPro"/>
</dbReference>
<dbReference type="eggNOG" id="COG1878">
    <property type="taxonomic scope" value="Bacteria"/>
</dbReference>
<protein>
    <submittedName>
        <fullName evidence="1">Metal-dependent hydrolase</fullName>
    </submittedName>
</protein>
<accession>F4KPJ6</accession>